<gene>
    <name evidence="7" type="ORF">ABT404_38305</name>
</gene>
<reference evidence="7 8" key="1">
    <citation type="submission" date="2024-06" db="EMBL/GenBank/DDBJ databases">
        <title>The Natural Products Discovery Center: Release of the First 8490 Sequenced Strains for Exploring Actinobacteria Biosynthetic Diversity.</title>
        <authorList>
            <person name="Kalkreuter E."/>
            <person name="Kautsar S.A."/>
            <person name="Yang D."/>
            <person name="Bader C.D."/>
            <person name="Teijaro C.N."/>
            <person name="Fluegel L."/>
            <person name="Davis C.M."/>
            <person name="Simpson J.R."/>
            <person name="Lauterbach L."/>
            <person name="Steele A.D."/>
            <person name="Gui C."/>
            <person name="Meng S."/>
            <person name="Li G."/>
            <person name="Viehrig K."/>
            <person name="Ye F."/>
            <person name="Su P."/>
            <person name="Kiefer A.F."/>
            <person name="Nichols A."/>
            <person name="Cepeda A.J."/>
            <person name="Yan W."/>
            <person name="Fan B."/>
            <person name="Jiang Y."/>
            <person name="Adhikari A."/>
            <person name="Zheng C.-J."/>
            <person name="Schuster L."/>
            <person name="Cowan T.M."/>
            <person name="Smanski M.J."/>
            <person name="Chevrette M.G."/>
            <person name="De Carvalho L.P.S."/>
            <person name="Shen B."/>
        </authorList>
    </citation>
    <scope>NUCLEOTIDE SEQUENCE [LARGE SCALE GENOMIC DNA]</scope>
    <source>
        <strain evidence="7 8">NPDC000234</strain>
    </source>
</reference>
<evidence type="ECO:0000256" key="1">
    <source>
        <dbReference type="ARBA" id="ARBA00022679"/>
    </source>
</evidence>
<name>A0ABV1X8A0_9ACTN</name>
<sequence length="87" mass="8997">MSEALRPSDPSSVGGFRLLRRLGAGGMGVVYLGRSETGALAAVKVIQAQSAADDGFRARFAREAVLAARVDSPWVVPVLGADAAARE</sequence>
<dbReference type="Gene3D" id="3.30.200.20">
    <property type="entry name" value="Phosphorylase Kinase, domain 1"/>
    <property type="match status" value="1"/>
</dbReference>
<comment type="caution">
    <text evidence="7">The sequence shown here is derived from an EMBL/GenBank/DDBJ whole genome shotgun (WGS) entry which is preliminary data.</text>
</comment>
<keyword evidence="2 5" id="KW-0547">Nucleotide-binding</keyword>
<evidence type="ECO:0000313" key="8">
    <source>
        <dbReference type="Proteomes" id="UP001474181"/>
    </source>
</evidence>
<evidence type="ECO:0000256" key="3">
    <source>
        <dbReference type="ARBA" id="ARBA00022777"/>
    </source>
</evidence>
<evidence type="ECO:0000259" key="6">
    <source>
        <dbReference type="PROSITE" id="PS50011"/>
    </source>
</evidence>
<dbReference type="SUPFAM" id="SSF56112">
    <property type="entry name" value="Protein kinase-like (PK-like)"/>
    <property type="match status" value="1"/>
</dbReference>
<protein>
    <submittedName>
        <fullName evidence="7">Serine/threonine protein kinase</fullName>
    </submittedName>
</protein>
<keyword evidence="1" id="KW-0808">Transferase</keyword>
<feature type="binding site" evidence="5">
    <location>
        <position position="44"/>
    </location>
    <ligand>
        <name>ATP</name>
        <dbReference type="ChEBI" id="CHEBI:30616"/>
    </ligand>
</feature>
<dbReference type="PROSITE" id="PS00107">
    <property type="entry name" value="PROTEIN_KINASE_ATP"/>
    <property type="match status" value="1"/>
</dbReference>
<organism evidence="7 8">
    <name type="scientific">Streptomyces hyaluromycini</name>
    <dbReference type="NCBI Taxonomy" id="1377993"/>
    <lineage>
        <taxon>Bacteria</taxon>
        <taxon>Bacillati</taxon>
        <taxon>Actinomycetota</taxon>
        <taxon>Actinomycetes</taxon>
        <taxon>Kitasatosporales</taxon>
        <taxon>Streptomycetaceae</taxon>
        <taxon>Streptomyces</taxon>
    </lineage>
</organism>
<evidence type="ECO:0000313" key="7">
    <source>
        <dbReference type="EMBL" id="MER7185248.1"/>
    </source>
</evidence>
<dbReference type="PANTHER" id="PTHR43289">
    <property type="entry name" value="MITOGEN-ACTIVATED PROTEIN KINASE KINASE KINASE 20-RELATED"/>
    <property type="match status" value="1"/>
</dbReference>
<keyword evidence="3 7" id="KW-0418">Kinase</keyword>
<evidence type="ECO:0000256" key="4">
    <source>
        <dbReference type="ARBA" id="ARBA00022840"/>
    </source>
</evidence>
<feature type="non-terminal residue" evidence="7">
    <location>
        <position position="87"/>
    </location>
</feature>
<keyword evidence="4 5" id="KW-0067">ATP-binding</keyword>
<dbReference type="PROSITE" id="PS50011">
    <property type="entry name" value="PROTEIN_KINASE_DOM"/>
    <property type="match status" value="1"/>
</dbReference>
<keyword evidence="7" id="KW-0723">Serine/threonine-protein kinase</keyword>
<feature type="domain" description="Protein kinase" evidence="6">
    <location>
        <begin position="16"/>
        <end position="87"/>
    </location>
</feature>
<keyword evidence="8" id="KW-1185">Reference proteome</keyword>
<evidence type="ECO:0000256" key="5">
    <source>
        <dbReference type="PROSITE-ProRule" id="PRU10141"/>
    </source>
</evidence>
<dbReference type="GO" id="GO:0004674">
    <property type="term" value="F:protein serine/threonine kinase activity"/>
    <property type="evidence" value="ECO:0007669"/>
    <property type="project" value="UniProtKB-KW"/>
</dbReference>
<evidence type="ECO:0000256" key="2">
    <source>
        <dbReference type="ARBA" id="ARBA00022741"/>
    </source>
</evidence>
<accession>A0ABV1X8A0</accession>
<dbReference type="InterPro" id="IPR011009">
    <property type="entry name" value="Kinase-like_dom_sf"/>
</dbReference>
<dbReference type="InterPro" id="IPR000719">
    <property type="entry name" value="Prot_kinase_dom"/>
</dbReference>
<dbReference type="PANTHER" id="PTHR43289:SF34">
    <property type="entry name" value="SERINE_THREONINE-PROTEIN KINASE YBDM-RELATED"/>
    <property type="match status" value="1"/>
</dbReference>
<dbReference type="Proteomes" id="UP001474181">
    <property type="component" value="Unassembled WGS sequence"/>
</dbReference>
<dbReference type="EMBL" id="JBEPEK010000417">
    <property type="protein sequence ID" value="MER7185248.1"/>
    <property type="molecule type" value="Genomic_DNA"/>
</dbReference>
<proteinExistence type="predicted"/>
<dbReference type="InterPro" id="IPR017441">
    <property type="entry name" value="Protein_kinase_ATP_BS"/>
</dbReference>